<evidence type="ECO:0000259" key="8">
    <source>
        <dbReference type="PROSITE" id="PS51379"/>
    </source>
</evidence>
<keyword evidence="4" id="KW-0285">Flavoprotein</keyword>
<dbReference type="InterPro" id="IPR017896">
    <property type="entry name" value="4Fe4S_Fe-S-bd"/>
</dbReference>
<dbReference type="PROSITE" id="PS51379">
    <property type="entry name" value="4FE4S_FER_2"/>
    <property type="match status" value="2"/>
</dbReference>
<evidence type="ECO:0000256" key="2">
    <source>
        <dbReference type="ARBA" id="ARBA00006561"/>
    </source>
</evidence>
<dbReference type="Gene3D" id="3.30.70.20">
    <property type="match status" value="2"/>
</dbReference>
<keyword evidence="3" id="KW-0479">Metal-binding</keyword>
<dbReference type="GO" id="GO:0016491">
    <property type="term" value="F:oxidoreductase activity"/>
    <property type="evidence" value="ECO:0007669"/>
    <property type="project" value="UniProtKB-KW"/>
</dbReference>
<accession>A0A1F2WHV6</accession>
<keyword evidence="6" id="KW-0408">Iron</keyword>
<evidence type="ECO:0000256" key="4">
    <source>
        <dbReference type="ARBA" id="ARBA00022827"/>
    </source>
</evidence>
<evidence type="ECO:0000256" key="7">
    <source>
        <dbReference type="ARBA" id="ARBA00023014"/>
    </source>
</evidence>
<keyword evidence="4" id="KW-0274">FAD</keyword>
<organism evidence="9 10">
    <name type="scientific">Candidatus Solincola sediminis</name>
    <dbReference type="NCBI Taxonomy" id="1797199"/>
    <lineage>
        <taxon>Bacteria</taxon>
        <taxon>Bacillati</taxon>
        <taxon>Actinomycetota</taxon>
        <taxon>Candidatus Geothermincolia</taxon>
        <taxon>Candidatus Geothermincolales</taxon>
        <taxon>Candidatus Geothermincolaceae</taxon>
        <taxon>Candidatus Solincola</taxon>
    </lineage>
</organism>
<dbReference type="InterPro" id="IPR017900">
    <property type="entry name" value="4Fe4S_Fe_S_CS"/>
</dbReference>
<dbReference type="Proteomes" id="UP000177876">
    <property type="component" value="Unassembled WGS sequence"/>
</dbReference>
<keyword evidence="5" id="KW-0560">Oxidoreductase</keyword>
<dbReference type="PANTHER" id="PTHR43498">
    <property type="entry name" value="FERREDOXIN:COB-COM HETERODISULFIDE REDUCTASE SUBUNIT A"/>
    <property type="match status" value="1"/>
</dbReference>
<dbReference type="Pfam" id="PF14697">
    <property type="entry name" value="Fer4_21"/>
    <property type="match status" value="1"/>
</dbReference>
<protein>
    <recommendedName>
        <fullName evidence="8">4Fe-4S ferredoxin-type domain-containing protein</fullName>
    </recommendedName>
</protein>
<evidence type="ECO:0000313" key="10">
    <source>
        <dbReference type="Proteomes" id="UP000177876"/>
    </source>
</evidence>
<evidence type="ECO:0000256" key="3">
    <source>
        <dbReference type="ARBA" id="ARBA00022723"/>
    </source>
</evidence>
<dbReference type="GO" id="GO:0046872">
    <property type="term" value="F:metal ion binding"/>
    <property type="evidence" value="ECO:0007669"/>
    <property type="project" value="UniProtKB-KW"/>
</dbReference>
<comment type="cofactor">
    <cofactor evidence="1">
        <name>FAD</name>
        <dbReference type="ChEBI" id="CHEBI:57692"/>
    </cofactor>
</comment>
<dbReference type="InterPro" id="IPR039650">
    <property type="entry name" value="HdrA-like"/>
</dbReference>
<evidence type="ECO:0000313" key="9">
    <source>
        <dbReference type="EMBL" id="OFW56413.1"/>
    </source>
</evidence>
<feature type="domain" description="4Fe-4S ferredoxin-type" evidence="8">
    <location>
        <begin position="251"/>
        <end position="280"/>
    </location>
</feature>
<proteinExistence type="inferred from homology"/>
<comment type="similarity">
    <text evidence="2">Belongs to the HdrA family.</text>
</comment>
<gene>
    <name evidence="9" type="ORF">A2Y75_01015</name>
</gene>
<dbReference type="EMBL" id="MELK01000046">
    <property type="protein sequence ID" value="OFW56413.1"/>
    <property type="molecule type" value="Genomic_DNA"/>
</dbReference>
<feature type="domain" description="4Fe-4S ferredoxin-type" evidence="8">
    <location>
        <begin position="285"/>
        <end position="314"/>
    </location>
</feature>
<dbReference type="SUPFAM" id="SSF54862">
    <property type="entry name" value="4Fe-4S ferredoxins"/>
    <property type="match status" value="1"/>
</dbReference>
<dbReference type="AlphaFoldDB" id="A0A1F2WHV6"/>
<dbReference type="PROSITE" id="PS00198">
    <property type="entry name" value="4FE4S_FER_1"/>
    <property type="match status" value="2"/>
</dbReference>
<comment type="caution">
    <text evidence="9">The sequence shown here is derived from an EMBL/GenBank/DDBJ whole genome shotgun (WGS) entry which is preliminary data.</text>
</comment>
<evidence type="ECO:0000256" key="5">
    <source>
        <dbReference type="ARBA" id="ARBA00023002"/>
    </source>
</evidence>
<dbReference type="PANTHER" id="PTHR43498:SF1">
    <property type="entry name" value="COB--COM HETERODISULFIDE REDUCTASE IRON-SULFUR SUBUNIT A"/>
    <property type="match status" value="1"/>
</dbReference>
<evidence type="ECO:0000256" key="6">
    <source>
        <dbReference type="ARBA" id="ARBA00023004"/>
    </source>
</evidence>
<dbReference type="STRING" id="1797197.A2Y75_01015"/>
<reference evidence="9 10" key="1">
    <citation type="journal article" date="2016" name="Nat. Commun.">
        <title>Thousands of microbial genomes shed light on interconnected biogeochemical processes in an aquifer system.</title>
        <authorList>
            <person name="Anantharaman K."/>
            <person name="Brown C.T."/>
            <person name="Hug L.A."/>
            <person name="Sharon I."/>
            <person name="Castelle C.J."/>
            <person name="Probst A.J."/>
            <person name="Thomas B.C."/>
            <person name="Singh A."/>
            <person name="Wilkins M.J."/>
            <person name="Karaoz U."/>
            <person name="Brodie E.L."/>
            <person name="Williams K.H."/>
            <person name="Hubbard S.S."/>
            <person name="Banfield J.F."/>
        </authorList>
    </citation>
    <scope>NUCLEOTIDE SEQUENCE [LARGE SCALE GENOMIC DNA]</scope>
</reference>
<dbReference type="GO" id="GO:0051536">
    <property type="term" value="F:iron-sulfur cluster binding"/>
    <property type="evidence" value="ECO:0007669"/>
    <property type="project" value="UniProtKB-KW"/>
</dbReference>
<dbReference type="Pfam" id="PF02662">
    <property type="entry name" value="FlpD"/>
    <property type="match status" value="1"/>
</dbReference>
<dbReference type="InterPro" id="IPR003813">
    <property type="entry name" value="MvhD/FlpD"/>
</dbReference>
<sequence length="477" mass="52886">MDKSGDVSRIKVGTIITATGADEYEPVGLYSYGSDPRIMTQKQLETALKEGKLKDIKEAVMIQCVGSRGQDLQYCSRVCCSTAIKNALAIKEVFPEAKVEILHNDIEVYGQRYEDNYRRAREAGVRFKKYDPEKRPEVSTEDGDLKVNFHNQLMNRDMEYHPDLVILSTPLVMNEGGQQVAKMLRTPLGQDKFMFEAHVKLRPVDFATDGLYMCGTCHGPADITESVAQANAAASHAVNPMTQEIVLTEAITASVDEEACIGCGFCADICPYAAPKLVTREDGKFVSRINEALCKGCGTCAAGCPSYAITTRHYQNNQAMAMIHDAFPIPSESGPDFEPQIIAFTCNWCSYAGADLAGVSRFQYPPNIRIIRFMCSGRIDPMFVFEALRSNADAVLVSGCHIGDCHYIDANYRTKERFESLKEVMAELGIEPERLRLAWISASEGGIFAETIRTMVDEVKSVGPFDKSRLVYKASER</sequence>
<keyword evidence="7" id="KW-0411">Iron-sulfur</keyword>
<name>A0A1F2WHV6_9ACTN</name>
<evidence type="ECO:0000256" key="1">
    <source>
        <dbReference type="ARBA" id="ARBA00001974"/>
    </source>
</evidence>